<dbReference type="InterPro" id="IPR034193">
    <property type="entry name" value="PCSK9_ProteinaseK-like"/>
</dbReference>
<dbReference type="RefSeq" id="WP_179632350.1">
    <property type="nucleotide sequence ID" value="NZ_JACCFH010000001.1"/>
</dbReference>
<dbReference type="GO" id="GO:0006508">
    <property type="term" value="P:proteolysis"/>
    <property type="evidence" value="ECO:0007669"/>
    <property type="project" value="UniProtKB-KW"/>
</dbReference>
<evidence type="ECO:0000256" key="4">
    <source>
        <dbReference type="ARBA" id="ARBA00022825"/>
    </source>
</evidence>
<evidence type="ECO:0000313" key="7">
    <source>
        <dbReference type="EMBL" id="NYG31352.1"/>
    </source>
</evidence>
<dbReference type="Gene3D" id="3.40.50.200">
    <property type="entry name" value="Peptidase S8/S53 domain"/>
    <property type="match status" value="1"/>
</dbReference>
<dbReference type="CDD" id="cd04077">
    <property type="entry name" value="Peptidases_S8_PCSK9_ProteinaseK_like"/>
    <property type="match status" value="1"/>
</dbReference>
<dbReference type="FunFam" id="3.40.50.200:FF:000014">
    <property type="entry name" value="Proteinase K"/>
    <property type="match status" value="1"/>
</dbReference>
<gene>
    <name evidence="7" type="ORF">BDD16_000338</name>
</gene>
<feature type="active site" description="Charge relay system" evidence="5">
    <location>
        <position position="242"/>
    </location>
</feature>
<keyword evidence="3 5" id="KW-0378">Hydrolase</keyword>
<dbReference type="PROSITE" id="PS00138">
    <property type="entry name" value="SUBTILASE_SER"/>
    <property type="match status" value="1"/>
</dbReference>
<dbReference type="InterPro" id="IPR015500">
    <property type="entry name" value="Peptidase_S8_subtilisin-rel"/>
</dbReference>
<dbReference type="InterPro" id="IPR000209">
    <property type="entry name" value="Peptidase_S8/S53_dom"/>
</dbReference>
<dbReference type="PROSITE" id="PS00137">
    <property type="entry name" value="SUBTILASE_HIS"/>
    <property type="match status" value="1"/>
</dbReference>
<evidence type="ECO:0000259" key="6">
    <source>
        <dbReference type="Pfam" id="PF00082"/>
    </source>
</evidence>
<evidence type="ECO:0000256" key="2">
    <source>
        <dbReference type="ARBA" id="ARBA00022670"/>
    </source>
</evidence>
<keyword evidence="4 5" id="KW-0720">Serine protease</keyword>
<evidence type="ECO:0000256" key="1">
    <source>
        <dbReference type="ARBA" id="ARBA00011073"/>
    </source>
</evidence>
<dbReference type="InterPro" id="IPR050131">
    <property type="entry name" value="Peptidase_S8_subtilisin-like"/>
</dbReference>
<keyword evidence="8" id="KW-1185">Reference proteome</keyword>
<comment type="caution">
    <text evidence="7">The sequence shown here is derived from an EMBL/GenBank/DDBJ whole genome shotgun (WGS) entry which is preliminary data.</text>
</comment>
<dbReference type="InterPro" id="IPR036852">
    <property type="entry name" value="Peptidase_S8/S53_dom_sf"/>
</dbReference>
<evidence type="ECO:0000313" key="8">
    <source>
        <dbReference type="Proteomes" id="UP000518288"/>
    </source>
</evidence>
<dbReference type="SUPFAM" id="SSF52743">
    <property type="entry name" value="Subtilisin-like"/>
    <property type="match status" value="1"/>
</dbReference>
<dbReference type="Gene3D" id="3.30.70.80">
    <property type="entry name" value="Peptidase S8 propeptide/proteinase inhibitor I9"/>
    <property type="match status" value="1"/>
</dbReference>
<dbReference type="PANTHER" id="PTHR43806">
    <property type="entry name" value="PEPTIDASE S8"/>
    <property type="match status" value="1"/>
</dbReference>
<dbReference type="InterPro" id="IPR037045">
    <property type="entry name" value="S8pro/Inhibitor_I9_sf"/>
</dbReference>
<dbReference type="GO" id="GO:0005615">
    <property type="term" value="C:extracellular space"/>
    <property type="evidence" value="ECO:0007669"/>
    <property type="project" value="TreeGrafter"/>
</dbReference>
<keyword evidence="2 5" id="KW-0645">Protease</keyword>
<evidence type="ECO:0000256" key="3">
    <source>
        <dbReference type="ARBA" id="ARBA00022801"/>
    </source>
</evidence>
<feature type="active site" description="Charge relay system" evidence="5">
    <location>
        <position position="209"/>
    </location>
</feature>
<proteinExistence type="inferred from homology"/>
<dbReference type="PANTHER" id="PTHR43806:SF11">
    <property type="entry name" value="CEREVISIN-RELATED"/>
    <property type="match status" value="1"/>
</dbReference>
<dbReference type="AlphaFoldDB" id="A0A7Y9QY36"/>
<dbReference type="PROSITE" id="PS51257">
    <property type="entry name" value="PROKAR_LIPOPROTEIN"/>
    <property type="match status" value="1"/>
</dbReference>
<dbReference type="Proteomes" id="UP000518288">
    <property type="component" value="Unassembled WGS sequence"/>
</dbReference>
<reference evidence="7 8" key="1">
    <citation type="submission" date="2020-07" db="EMBL/GenBank/DDBJ databases">
        <title>Genomic Encyclopedia of Archaeal and Bacterial Type Strains, Phase II (KMG-II): from individual species to whole genera.</title>
        <authorList>
            <person name="Goeker M."/>
        </authorList>
    </citation>
    <scope>NUCLEOTIDE SEQUENCE [LARGE SCALE GENOMIC DNA]</scope>
    <source>
        <strain evidence="7 8">DSM 21226</strain>
    </source>
</reference>
<organism evidence="7 8">
    <name type="scientific">Sphaerotilus montanus</name>
    <dbReference type="NCBI Taxonomy" id="522889"/>
    <lineage>
        <taxon>Bacteria</taxon>
        <taxon>Pseudomonadati</taxon>
        <taxon>Pseudomonadota</taxon>
        <taxon>Betaproteobacteria</taxon>
        <taxon>Burkholderiales</taxon>
        <taxon>Sphaerotilaceae</taxon>
        <taxon>Sphaerotilus</taxon>
    </lineage>
</organism>
<protein>
    <submittedName>
        <fullName evidence="7">Subtilisin family serine protease</fullName>
    </submittedName>
</protein>
<accession>A0A7Y9QY36</accession>
<evidence type="ECO:0000256" key="5">
    <source>
        <dbReference type="PROSITE-ProRule" id="PRU01240"/>
    </source>
</evidence>
<feature type="domain" description="Peptidase S8/S53" evidence="6">
    <location>
        <begin position="200"/>
        <end position="428"/>
    </location>
</feature>
<dbReference type="GO" id="GO:0004252">
    <property type="term" value="F:serine-type endopeptidase activity"/>
    <property type="evidence" value="ECO:0007669"/>
    <property type="project" value="UniProtKB-UniRule"/>
</dbReference>
<dbReference type="PROSITE" id="PS51892">
    <property type="entry name" value="SUBTILASE"/>
    <property type="match status" value="1"/>
</dbReference>
<sequence>MKKPRKLHQRVVTTTLAALLMACGGGEDGDEPDTTSAATVELGPLDEPERLARATLDPASAQDSAHFIVTLNAAVVAENSRLNARTLGARSPQPQAERAVQSVTARLVGTATGARAHRIYAHALQGFAATVPPSEAIAFVQRLRSDPAVTRIEHDRAARIGAVPTGTVVIRSLDSRIWGLDRIDQPKLPLNNTFRSNLDGSGVHLYIVDTGISVHDEFGSRLAGNGFTALQDGRGTTDCNGHGTHVAGTAAGAMSGVAPGATLVPVRVMNCFGSGSVSDILHGLDWIMANGQRPGVVNLSLGSSPSSALDEAVTRLTGAGFTVSVSAGNSNADACTQSPARAPAVLTVASSAASDARSGFSNFGRCVDMFAPGTAISSASATDPHGWRVLSGTSMATPHATGAAALLLQERPKLTPAQVATQMLYQATPSRITDARGSPNKLLFTGPGKQRYFPTPWDVHIAQLTPVGKTLTRTSWQASMTVTVHNEDALPQKDVKVTAQFSNRSNLVTCTTTATGACVLKSVNLPLTTTNVTLAVTQLGGTAMTYRAADNLRSSALVIRP</sequence>
<name>A0A7Y9QY36_9BURK</name>
<feature type="active site" description="Charge relay system" evidence="5">
    <location>
        <position position="394"/>
    </location>
</feature>
<dbReference type="EMBL" id="JACCFH010000001">
    <property type="protein sequence ID" value="NYG31352.1"/>
    <property type="molecule type" value="Genomic_DNA"/>
</dbReference>
<dbReference type="InterPro" id="IPR022398">
    <property type="entry name" value="Peptidase_S8_His-AS"/>
</dbReference>
<comment type="similarity">
    <text evidence="1 5">Belongs to the peptidase S8 family.</text>
</comment>
<dbReference type="Pfam" id="PF00082">
    <property type="entry name" value="Peptidase_S8"/>
    <property type="match status" value="1"/>
</dbReference>
<dbReference type="PRINTS" id="PR00723">
    <property type="entry name" value="SUBTILISIN"/>
</dbReference>
<dbReference type="InterPro" id="IPR023828">
    <property type="entry name" value="Peptidase_S8_Ser-AS"/>
</dbReference>